<dbReference type="Proteomes" id="UP001221757">
    <property type="component" value="Unassembled WGS sequence"/>
</dbReference>
<feature type="region of interest" description="Disordered" evidence="1">
    <location>
        <begin position="91"/>
        <end position="115"/>
    </location>
</feature>
<proteinExistence type="predicted"/>
<evidence type="ECO:0000313" key="3">
    <source>
        <dbReference type="Proteomes" id="UP001221757"/>
    </source>
</evidence>
<keyword evidence="3" id="KW-1185">Reference proteome</keyword>
<sequence>MFKNAATKLAHNTTIPALSGNKDLRPLQDLITAEKTVLVSLQKLSVDFAKAGEALRVWGAGEGEDLGVRPTCYSLCSRYRHFSHGRTCWAPRRRSSRTGPPRCRGTRRASMAFAM</sequence>
<evidence type="ECO:0000313" key="2">
    <source>
        <dbReference type="EMBL" id="KAJ7699231.1"/>
    </source>
</evidence>
<dbReference type="EMBL" id="JARKIE010000023">
    <property type="protein sequence ID" value="KAJ7699231.1"/>
    <property type="molecule type" value="Genomic_DNA"/>
</dbReference>
<protein>
    <submittedName>
        <fullName evidence="2">Uncharacterized protein</fullName>
    </submittedName>
</protein>
<name>A0AAD7GQ51_MYCRO</name>
<organism evidence="2 3">
    <name type="scientific">Mycena rosella</name>
    <name type="common">Pink bonnet</name>
    <name type="synonym">Agaricus rosellus</name>
    <dbReference type="NCBI Taxonomy" id="1033263"/>
    <lineage>
        <taxon>Eukaryota</taxon>
        <taxon>Fungi</taxon>
        <taxon>Dikarya</taxon>
        <taxon>Basidiomycota</taxon>
        <taxon>Agaricomycotina</taxon>
        <taxon>Agaricomycetes</taxon>
        <taxon>Agaricomycetidae</taxon>
        <taxon>Agaricales</taxon>
        <taxon>Marasmiineae</taxon>
        <taxon>Mycenaceae</taxon>
        <taxon>Mycena</taxon>
    </lineage>
</organism>
<reference evidence="2" key="1">
    <citation type="submission" date="2023-03" db="EMBL/GenBank/DDBJ databases">
        <title>Massive genome expansion in bonnet fungi (Mycena s.s.) driven by repeated elements and novel gene families across ecological guilds.</title>
        <authorList>
            <consortium name="Lawrence Berkeley National Laboratory"/>
            <person name="Harder C.B."/>
            <person name="Miyauchi S."/>
            <person name="Viragh M."/>
            <person name="Kuo A."/>
            <person name="Thoen E."/>
            <person name="Andreopoulos B."/>
            <person name="Lu D."/>
            <person name="Skrede I."/>
            <person name="Drula E."/>
            <person name="Henrissat B."/>
            <person name="Morin E."/>
            <person name="Kohler A."/>
            <person name="Barry K."/>
            <person name="LaButti K."/>
            <person name="Morin E."/>
            <person name="Salamov A."/>
            <person name="Lipzen A."/>
            <person name="Mereny Z."/>
            <person name="Hegedus B."/>
            <person name="Baldrian P."/>
            <person name="Stursova M."/>
            <person name="Weitz H."/>
            <person name="Taylor A."/>
            <person name="Grigoriev I.V."/>
            <person name="Nagy L.G."/>
            <person name="Martin F."/>
            <person name="Kauserud H."/>
        </authorList>
    </citation>
    <scope>NUCLEOTIDE SEQUENCE</scope>
    <source>
        <strain evidence="2">CBHHK067</strain>
    </source>
</reference>
<accession>A0AAD7GQ51</accession>
<comment type="caution">
    <text evidence="2">The sequence shown here is derived from an EMBL/GenBank/DDBJ whole genome shotgun (WGS) entry which is preliminary data.</text>
</comment>
<dbReference type="Gene3D" id="1.20.1270.60">
    <property type="entry name" value="Arfaptin homology (AH) domain/BAR domain"/>
    <property type="match status" value="1"/>
</dbReference>
<evidence type="ECO:0000256" key="1">
    <source>
        <dbReference type="SAM" id="MobiDB-lite"/>
    </source>
</evidence>
<dbReference type="InterPro" id="IPR027267">
    <property type="entry name" value="AH/BAR_dom_sf"/>
</dbReference>
<gene>
    <name evidence="2" type="ORF">B0H17DRAFT_926514</name>
</gene>
<dbReference type="AlphaFoldDB" id="A0AAD7GQ51"/>